<feature type="compositionally biased region" description="Acidic residues" evidence="1">
    <location>
        <begin position="546"/>
        <end position="555"/>
    </location>
</feature>
<feature type="compositionally biased region" description="Basic and acidic residues" evidence="1">
    <location>
        <begin position="791"/>
        <end position="803"/>
    </location>
</feature>
<protein>
    <recommendedName>
        <fullName evidence="4">Fungal N-terminal domain-containing protein</fullName>
    </recommendedName>
</protein>
<feature type="region of interest" description="Disordered" evidence="1">
    <location>
        <begin position="546"/>
        <end position="578"/>
    </location>
</feature>
<keyword evidence="3" id="KW-1185">Reference proteome</keyword>
<feature type="region of interest" description="Disordered" evidence="1">
    <location>
        <begin position="791"/>
        <end position="817"/>
    </location>
</feature>
<feature type="compositionally biased region" description="Polar residues" evidence="1">
    <location>
        <begin position="602"/>
        <end position="613"/>
    </location>
</feature>
<proteinExistence type="predicted"/>
<evidence type="ECO:0000313" key="3">
    <source>
        <dbReference type="Proteomes" id="UP000078576"/>
    </source>
</evidence>
<sequence>MDPLSITVSAVSLIQVVASVTKTLRGFKHSIKNIDARIDELCGELDRLTTCLKTVQETLEKCQQLDLASVGDVLWQQCDVAISDCNMTLIAMSIMAEKIRGTEKSRGFVWKTKAVVNWSEHSADLTAFRDKIHKSHLALQTMLQTITVSASLRSHDSIELVHFKLDVLKKSIEDAFGAAMRPAGGFSYNDSDLRLTHNLRKLLGAAKQFHSAASSTASTIRDGTINGPWTAHGDRAISLMGDFPPTRRKWVEEYVRAGRHRRYQPPDSPGEQTPPRAVSPRRPQSSPGSPSAASSTIAIDSALKSEPSTDSAKAERRQLQIQLAVCYLLRGDWKQAEVIVSALSKTKVDRDSVICTLLHALSLAHLFDYSFELALSVGQQALQGRKRLMKAGSIDSSEVDETRALLATIYDVRGGNDDYIRADVLTGQLSKSFEYKHPTNEMAFIKSHPTLFSTVFGDGDPDIVLTTHVELPGDAVPSIGLITIQQPTRALRSSPTVAGGISPLITKLTDHWRYEQDTAKVAISSPMPAHRPLSLDTTSIDDAELTNVDTPDDDTSTNIGTPTSIDTSIDIDTPNSPTKHRLAQLLTSKLPRLRRPEDTLDSAESPTTNLSPTSRWLRYGGAFGLAKQKKLLRKRPEENVPKRQKRPMNFRFPSVKRTDREDVTEPAENGTRIKDWLRSHPCEDNNEDNLSVVARVGSLRESLCEPPNDHSLPDSLPCRSTSPSTPYDEATAFAQYMKIDLLNYPYMPESIVVPVETDGNAYHELMDTGLVQPLIVPTSREASCSSSINAKLDRNYQEPDSARDLPASSPSRKRPKLTLQPIGLQSTLTIEFVLGQIAGLFAALHEMTDENKHYETKLSLSRLLPYATNFQDPVLAHDIRRAIETLEKDESLVSHDSAFSDSGYDTMSPDMMEPTKSASGSSDEAEAEAGYNEPVSASATNSKPRPKAGHKRRDMEEPTSPGLKRAFSFVAGSEDNISWRRPRPTHLIDKEDSAQSPRKQVSFALDPDSLGEFESDGDGGQQSDEDWLRR</sequence>
<feature type="region of interest" description="Disordered" evidence="1">
    <location>
        <begin position="259"/>
        <end position="296"/>
    </location>
</feature>
<dbReference type="STRING" id="694573.A0A194V054"/>
<feature type="compositionally biased region" description="Polar residues" evidence="1">
    <location>
        <begin position="556"/>
        <end position="567"/>
    </location>
</feature>
<feature type="compositionally biased region" description="Low complexity" evidence="1">
    <location>
        <begin position="280"/>
        <end position="296"/>
    </location>
</feature>
<evidence type="ECO:0000313" key="2">
    <source>
        <dbReference type="EMBL" id="KUI57310.1"/>
    </source>
</evidence>
<dbReference type="AlphaFoldDB" id="A0A194V054"/>
<feature type="region of interest" description="Disordered" evidence="1">
    <location>
        <begin position="704"/>
        <end position="724"/>
    </location>
</feature>
<name>A0A194V054_CYTMA</name>
<evidence type="ECO:0008006" key="4">
    <source>
        <dbReference type="Google" id="ProtNLM"/>
    </source>
</evidence>
<feature type="region of interest" description="Disordered" evidence="1">
    <location>
        <begin position="592"/>
        <end position="613"/>
    </location>
</feature>
<dbReference type="EMBL" id="KN714698">
    <property type="protein sequence ID" value="KUI57310.1"/>
    <property type="molecule type" value="Genomic_DNA"/>
</dbReference>
<feature type="region of interest" description="Disordered" evidence="1">
    <location>
        <begin position="890"/>
        <end position="1030"/>
    </location>
</feature>
<reference evidence="3" key="1">
    <citation type="submission" date="2014-12" db="EMBL/GenBank/DDBJ databases">
        <title>Genome Sequence of Valsa Canker Pathogens Uncovers a Specific Adaption of Colonization on Woody Bark.</title>
        <authorList>
            <person name="Yin Z."/>
            <person name="Liu H."/>
            <person name="Gao X."/>
            <person name="Li Z."/>
            <person name="Song N."/>
            <person name="Ke X."/>
            <person name="Dai Q."/>
            <person name="Wu Y."/>
            <person name="Sun Y."/>
            <person name="Xu J.-R."/>
            <person name="Kang Z.K."/>
            <person name="Wang L."/>
            <person name="Huang L."/>
        </authorList>
    </citation>
    <scope>NUCLEOTIDE SEQUENCE [LARGE SCALE GENOMIC DNA]</scope>
    <source>
        <strain evidence="3">SXYL134</strain>
    </source>
</reference>
<gene>
    <name evidence="2" type="ORF">VP1G_04587</name>
</gene>
<accession>A0A194V054</accession>
<evidence type="ECO:0000256" key="1">
    <source>
        <dbReference type="SAM" id="MobiDB-lite"/>
    </source>
</evidence>
<organism evidence="2 3">
    <name type="scientific">Cytospora mali</name>
    <name type="common">Apple Valsa canker fungus</name>
    <name type="synonym">Valsa mali</name>
    <dbReference type="NCBI Taxonomy" id="578113"/>
    <lineage>
        <taxon>Eukaryota</taxon>
        <taxon>Fungi</taxon>
        <taxon>Dikarya</taxon>
        <taxon>Ascomycota</taxon>
        <taxon>Pezizomycotina</taxon>
        <taxon>Sordariomycetes</taxon>
        <taxon>Sordariomycetidae</taxon>
        <taxon>Diaporthales</taxon>
        <taxon>Cytosporaceae</taxon>
        <taxon>Cytospora</taxon>
    </lineage>
</organism>
<dbReference type="OrthoDB" id="195446at2759"/>
<dbReference type="Proteomes" id="UP000078576">
    <property type="component" value="Unassembled WGS sequence"/>
</dbReference>